<evidence type="ECO:0000313" key="2">
    <source>
        <dbReference type="EMBL" id="RLE06778.1"/>
    </source>
</evidence>
<dbReference type="InterPro" id="IPR038078">
    <property type="entry name" value="PhoU-like_sf"/>
</dbReference>
<reference evidence="2 3" key="1">
    <citation type="submission" date="2018-06" db="EMBL/GenBank/DDBJ databases">
        <title>Extensive metabolic versatility and redundancy in microbially diverse, dynamic hydrothermal sediments.</title>
        <authorList>
            <person name="Dombrowski N."/>
            <person name="Teske A."/>
            <person name="Baker B.J."/>
        </authorList>
    </citation>
    <scope>NUCLEOTIDE SEQUENCE [LARGE SCALE GENOMIC DNA]</scope>
    <source>
        <strain evidence="2">B7_G13</strain>
    </source>
</reference>
<name>A0A662CYE2_UNCAE</name>
<dbReference type="Pfam" id="PF01865">
    <property type="entry name" value="PhoU_div"/>
    <property type="match status" value="1"/>
</dbReference>
<comment type="caution">
    <text evidence="2">The sequence shown here is derived from an EMBL/GenBank/DDBJ whole genome shotgun (WGS) entry which is preliminary data.</text>
</comment>
<evidence type="ECO:0000256" key="1">
    <source>
        <dbReference type="ARBA" id="ARBA00008591"/>
    </source>
</evidence>
<evidence type="ECO:0000313" key="3">
    <source>
        <dbReference type="Proteomes" id="UP000277457"/>
    </source>
</evidence>
<dbReference type="Gene3D" id="1.20.58.220">
    <property type="entry name" value="Phosphate transport system protein phou homolog 2, domain 2"/>
    <property type="match status" value="1"/>
</dbReference>
<dbReference type="InterPro" id="IPR002727">
    <property type="entry name" value="DUF47"/>
</dbReference>
<protein>
    <recommendedName>
        <fullName evidence="4">DUF47 family protein</fullName>
    </recommendedName>
</protein>
<dbReference type="AlphaFoldDB" id="A0A662CYE2"/>
<dbReference type="PANTHER" id="PTHR36536:SF3">
    <property type="entry name" value="UPF0111 PROTEIN HI_1603"/>
    <property type="match status" value="1"/>
</dbReference>
<comment type="similarity">
    <text evidence="1">Belongs to the UPF0111 family.</text>
</comment>
<gene>
    <name evidence="2" type="ORF">DRZ78_04105</name>
</gene>
<dbReference type="EMBL" id="QMPY01000150">
    <property type="protein sequence ID" value="RLE06778.1"/>
    <property type="molecule type" value="Genomic_DNA"/>
</dbReference>
<evidence type="ECO:0008006" key="4">
    <source>
        <dbReference type="Google" id="ProtNLM"/>
    </source>
</evidence>
<feature type="non-terminal residue" evidence="2">
    <location>
        <position position="138"/>
    </location>
</feature>
<dbReference type="PANTHER" id="PTHR36536">
    <property type="entry name" value="UPF0111 PROTEIN HI_1603"/>
    <property type="match status" value="1"/>
</dbReference>
<proteinExistence type="inferred from homology"/>
<dbReference type="InterPro" id="IPR018445">
    <property type="entry name" value="Put_Phosphate_transp_reg"/>
</dbReference>
<accession>A0A662CYE2</accession>
<organism evidence="2 3">
    <name type="scientific">Aerophobetes bacterium</name>
    <dbReference type="NCBI Taxonomy" id="2030807"/>
    <lineage>
        <taxon>Bacteria</taxon>
        <taxon>Candidatus Aerophobota</taxon>
    </lineage>
</organism>
<dbReference type="Proteomes" id="UP000277457">
    <property type="component" value="Unassembled WGS sequence"/>
</dbReference>
<sequence length="138" mass="16274">MKDTIARLFRQSPFEALYKHLLKVRECSDLLKPLMEAFISGDRALIKERVKRISELEHEADVIKNEIREHLPYHIFMPIDRSDILWFLREEDAIADSIEDVAKLIEMRKTPVPLELKEELMELINKIMETLESLETVA</sequence>
<dbReference type="SUPFAM" id="SSF109755">
    <property type="entry name" value="PhoU-like"/>
    <property type="match status" value="1"/>
</dbReference>